<keyword evidence="2" id="KW-1185">Reference proteome</keyword>
<evidence type="ECO:0000313" key="1">
    <source>
        <dbReference type="EMBL" id="AAQ96454.1"/>
    </source>
</evidence>
<name>Q6JK83_9CBAC</name>
<reference evidence="1 2" key="1">
    <citation type="journal article" date="2004" name="J. Virol.">
        <title>Sequence analysis of the genome of the Neodiprion sertifer nucleopolyhedrovirus.</title>
        <authorList>
            <person name="Garcia-Maruniak A."/>
            <person name="Maruniak J.E."/>
            <person name="Zanotto P.M."/>
            <person name="Doumbouya A.E."/>
            <person name="Liu J.C."/>
            <person name="Merritt T.M."/>
            <person name="Lanoie J.S."/>
        </authorList>
    </citation>
    <scope>NUCLEOTIDE SEQUENCE [LARGE SCALE GENOMIC DNA]</scope>
</reference>
<sequence length="284" mass="33970">MEGICKRNESWDITNILLQYIDNRIKWKIFSFAPTNFQWQQLLCPYNEVICMSNNISILSDALISKIHLNLYCVTDRQHNFDFLPKIEHISILHLHLECVSLDLIKYFIESKIFTHVEYLAIGACCQPEAFGIAKTIQNLKAFAIEYYMSIKLPICNFDLLYLYQIYKFIFDKMIDNDVCVTHVIRTSEEHNFNKNKKFRFWIHNGNISFDKKYYQTFACGAKLTEFYKTIEYIADFNDINNIYDNKLDIHESRHMYNTYVKREMYKNHMKHIFSDNLVIRCGN</sequence>
<protein>
    <submittedName>
        <fullName evidence="1">Uncharacterized protein</fullName>
    </submittedName>
</protein>
<dbReference type="Proteomes" id="UP000243697">
    <property type="component" value="Segment"/>
</dbReference>
<dbReference type="RefSeq" id="YP_025184.1">
    <property type="nucleotide sequence ID" value="NC_005905.1"/>
</dbReference>
<proteinExistence type="predicted"/>
<dbReference type="GeneID" id="7871790"/>
<evidence type="ECO:0000313" key="2">
    <source>
        <dbReference type="Proteomes" id="UP000243697"/>
    </source>
</evidence>
<organism evidence="1 2">
    <name type="scientific">Neodiprion sertifer nucleopolyhedrovirus</name>
    <dbReference type="NCBI Taxonomy" id="111874"/>
    <lineage>
        <taxon>Viruses</taxon>
        <taxon>Viruses incertae sedis</taxon>
        <taxon>Naldaviricetes</taxon>
        <taxon>Lefavirales</taxon>
        <taxon>Baculoviridae</taxon>
        <taxon>Gammabaculovirus</taxon>
        <taxon>Gammabaculovirus nesertiferis</taxon>
    </lineage>
</organism>
<dbReference type="KEGG" id="vg:7871790"/>
<accession>Q6JK83</accession>
<dbReference type="EMBL" id="AY430810">
    <property type="protein sequence ID" value="AAQ96454.1"/>
    <property type="molecule type" value="Genomic_DNA"/>
</dbReference>
<dbReference type="OrthoDB" id="19981at10239"/>